<gene>
    <name evidence="2" type="ORF">AVEN_118644_1</name>
</gene>
<feature type="chain" id="PRO_5021337561" evidence="1">
    <location>
        <begin position="20"/>
        <end position="102"/>
    </location>
</feature>
<dbReference type="Proteomes" id="UP000499080">
    <property type="component" value="Unassembled WGS sequence"/>
</dbReference>
<name>A0A4Y2AYZ7_ARAVE</name>
<dbReference type="EMBL" id="BGPR01000036">
    <property type="protein sequence ID" value="GBL84256.1"/>
    <property type="molecule type" value="Genomic_DNA"/>
</dbReference>
<sequence length="102" mass="10903">MHSSIVIALVLSLTASALAQRRKAEVFSAMFPACKSVGDAMQTKFMDYLRSGQIGPRACKGQNQATCAKNDVKKVRCAVTEASSEECVAQINAFIQGNDCNA</sequence>
<keyword evidence="1" id="KW-0732">Signal</keyword>
<keyword evidence="3" id="KW-1185">Reference proteome</keyword>
<protein>
    <submittedName>
        <fullName evidence="2">Uncharacterized protein</fullName>
    </submittedName>
</protein>
<comment type="caution">
    <text evidence="2">The sequence shown here is derived from an EMBL/GenBank/DDBJ whole genome shotgun (WGS) entry which is preliminary data.</text>
</comment>
<evidence type="ECO:0000256" key="1">
    <source>
        <dbReference type="SAM" id="SignalP"/>
    </source>
</evidence>
<dbReference type="AlphaFoldDB" id="A0A4Y2AYZ7"/>
<proteinExistence type="predicted"/>
<dbReference type="OrthoDB" id="6434170at2759"/>
<organism evidence="2 3">
    <name type="scientific">Araneus ventricosus</name>
    <name type="common">Orbweaver spider</name>
    <name type="synonym">Epeira ventricosa</name>
    <dbReference type="NCBI Taxonomy" id="182803"/>
    <lineage>
        <taxon>Eukaryota</taxon>
        <taxon>Metazoa</taxon>
        <taxon>Ecdysozoa</taxon>
        <taxon>Arthropoda</taxon>
        <taxon>Chelicerata</taxon>
        <taxon>Arachnida</taxon>
        <taxon>Araneae</taxon>
        <taxon>Araneomorphae</taxon>
        <taxon>Entelegynae</taxon>
        <taxon>Araneoidea</taxon>
        <taxon>Araneidae</taxon>
        <taxon>Araneus</taxon>
    </lineage>
</organism>
<accession>A0A4Y2AYZ7</accession>
<reference evidence="2 3" key="1">
    <citation type="journal article" date="2019" name="Sci. Rep.">
        <title>Orb-weaving spider Araneus ventricosus genome elucidates the spidroin gene catalogue.</title>
        <authorList>
            <person name="Kono N."/>
            <person name="Nakamura H."/>
            <person name="Ohtoshi R."/>
            <person name="Moran D.A.P."/>
            <person name="Shinohara A."/>
            <person name="Yoshida Y."/>
            <person name="Fujiwara M."/>
            <person name="Mori M."/>
            <person name="Tomita M."/>
            <person name="Arakawa K."/>
        </authorList>
    </citation>
    <scope>NUCLEOTIDE SEQUENCE [LARGE SCALE GENOMIC DNA]</scope>
</reference>
<evidence type="ECO:0000313" key="2">
    <source>
        <dbReference type="EMBL" id="GBL84256.1"/>
    </source>
</evidence>
<evidence type="ECO:0000313" key="3">
    <source>
        <dbReference type="Proteomes" id="UP000499080"/>
    </source>
</evidence>
<feature type="signal peptide" evidence="1">
    <location>
        <begin position="1"/>
        <end position="19"/>
    </location>
</feature>